<dbReference type="Pfam" id="PF12323">
    <property type="entry name" value="HTH_OrfB_IS605"/>
    <property type="match status" value="1"/>
</dbReference>
<evidence type="ECO:0000313" key="2">
    <source>
        <dbReference type="EMBL" id="SKA07783.1"/>
    </source>
</evidence>
<evidence type="ECO:0000259" key="1">
    <source>
        <dbReference type="Pfam" id="PF12323"/>
    </source>
</evidence>
<dbReference type="Proteomes" id="UP000189857">
    <property type="component" value="Unassembled WGS sequence"/>
</dbReference>
<dbReference type="RefSeq" id="WP_159444186.1">
    <property type="nucleotide sequence ID" value="NZ_FUXA01000029.1"/>
</dbReference>
<reference evidence="2 3" key="1">
    <citation type="submission" date="2017-02" db="EMBL/GenBank/DDBJ databases">
        <authorList>
            <person name="Peterson S.W."/>
        </authorList>
    </citation>
    <scope>NUCLEOTIDE SEQUENCE [LARGE SCALE GENOMIC DNA]</scope>
    <source>
        <strain evidence="2 3">ATCC 17233</strain>
    </source>
</reference>
<organism evidence="2 3">
    <name type="scientific">Eubacterium ruminantium</name>
    <dbReference type="NCBI Taxonomy" id="42322"/>
    <lineage>
        <taxon>Bacteria</taxon>
        <taxon>Bacillati</taxon>
        <taxon>Bacillota</taxon>
        <taxon>Clostridia</taxon>
        <taxon>Eubacteriales</taxon>
        <taxon>Eubacteriaceae</taxon>
        <taxon>Eubacterium</taxon>
    </lineage>
</organism>
<feature type="domain" description="Transposase putative helix-turn-helix" evidence="1">
    <location>
        <begin position="1"/>
        <end position="45"/>
    </location>
</feature>
<name>A0A1T4QVK6_9FIRM</name>
<evidence type="ECO:0000313" key="3">
    <source>
        <dbReference type="Proteomes" id="UP000189857"/>
    </source>
</evidence>
<feature type="non-terminal residue" evidence="2">
    <location>
        <position position="72"/>
    </location>
</feature>
<sequence length="72" mass="8948">MEKAYKYRIYPNKTQQELIQKTFGCVRFVYNYYLDKRIKAYQENKTSLNYYDCCKDLTSLKKELEWLREPDK</sequence>
<protein>
    <submittedName>
        <fullName evidence="2">Helix-turn-helix domain-containing protein</fullName>
    </submittedName>
</protein>
<keyword evidence="3" id="KW-1185">Reference proteome</keyword>
<accession>A0A1T4QVK6</accession>
<dbReference type="EMBL" id="FUXA01000029">
    <property type="protein sequence ID" value="SKA07783.1"/>
    <property type="molecule type" value="Genomic_DNA"/>
</dbReference>
<gene>
    <name evidence="2" type="ORF">SAMN02745110_02537</name>
</gene>
<dbReference type="AlphaFoldDB" id="A0A1T4QVK6"/>
<dbReference type="InterPro" id="IPR021027">
    <property type="entry name" value="Transposase_put_HTH"/>
</dbReference>
<proteinExistence type="predicted"/>